<keyword evidence="3" id="KW-1185">Reference proteome</keyword>
<dbReference type="AlphaFoldDB" id="A0A9W5YBR5"/>
<dbReference type="Proteomes" id="UP001144256">
    <property type="component" value="Unassembled WGS sequence"/>
</dbReference>
<gene>
    <name evidence="2" type="ORF">SH1V18_30470</name>
</gene>
<reference evidence="2" key="1">
    <citation type="submission" date="2022-06" db="EMBL/GenBank/DDBJ databases">
        <title>Vallitalea longa sp. nov., an anaerobic bacterium isolated from marine sediment.</title>
        <authorList>
            <person name="Hirano S."/>
            <person name="Terahara T."/>
            <person name="Mori K."/>
            <person name="Hamada M."/>
            <person name="Matsumoto R."/>
            <person name="Kobayashi T."/>
        </authorList>
    </citation>
    <scope>NUCLEOTIDE SEQUENCE</scope>
    <source>
        <strain evidence="2">SH18-1</strain>
    </source>
</reference>
<comment type="caution">
    <text evidence="2">The sequence shown here is derived from an EMBL/GenBank/DDBJ whole genome shotgun (WGS) entry which is preliminary data.</text>
</comment>
<keyword evidence="1" id="KW-1133">Transmembrane helix</keyword>
<evidence type="ECO:0000313" key="3">
    <source>
        <dbReference type="Proteomes" id="UP001144256"/>
    </source>
</evidence>
<proteinExistence type="predicted"/>
<feature type="transmembrane region" description="Helical" evidence="1">
    <location>
        <begin position="32"/>
        <end position="50"/>
    </location>
</feature>
<organism evidence="2 3">
    <name type="scientific">Vallitalea longa</name>
    <dbReference type="NCBI Taxonomy" id="2936439"/>
    <lineage>
        <taxon>Bacteria</taxon>
        <taxon>Bacillati</taxon>
        <taxon>Bacillota</taxon>
        <taxon>Clostridia</taxon>
        <taxon>Lachnospirales</taxon>
        <taxon>Vallitaleaceae</taxon>
        <taxon>Vallitalea</taxon>
    </lineage>
</organism>
<evidence type="ECO:0000256" key="1">
    <source>
        <dbReference type="SAM" id="Phobius"/>
    </source>
</evidence>
<keyword evidence="1" id="KW-0472">Membrane</keyword>
<accession>A0A9W5YBR5</accession>
<evidence type="ECO:0000313" key="2">
    <source>
        <dbReference type="EMBL" id="GKX30567.1"/>
    </source>
</evidence>
<sequence>MKKIKILISSLIVQVFVLILILINDFRCNSKLVIILLLSIYIIYNIKSLLEKYYLYKQDMENCPIEKVLKLMEVKRIYRTGTRNVANVPI</sequence>
<keyword evidence="1" id="KW-0812">Transmembrane</keyword>
<dbReference type="EMBL" id="BRLB01000010">
    <property type="protein sequence ID" value="GKX30567.1"/>
    <property type="molecule type" value="Genomic_DNA"/>
</dbReference>
<feature type="transmembrane region" description="Helical" evidence="1">
    <location>
        <begin position="7"/>
        <end position="26"/>
    </location>
</feature>
<dbReference type="RefSeq" id="WP_281816858.1">
    <property type="nucleotide sequence ID" value="NZ_BRLB01000010.1"/>
</dbReference>
<protein>
    <submittedName>
        <fullName evidence="2">Uncharacterized protein</fullName>
    </submittedName>
</protein>
<name>A0A9W5YBR5_9FIRM</name>